<comment type="caution">
    <text evidence="2">The sequence shown here is derived from an EMBL/GenBank/DDBJ whole genome shotgun (WGS) entry which is preliminary data.</text>
</comment>
<dbReference type="Proteomes" id="UP001180754">
    <property type="component" value="Unassembled WGS sequence"/>
</dbReference>
<sequence length="90" mass="9854">LMHRTYHLSRVPTFNRKARVLAEWTLAGLFKREIVSLGSLEHPRAEFELAAGGGASPAPRPGTLPRPDPDERPDDPPEAPPEGLPPQASR</sequence>
<gene>
    <name evidence="2" type="ORF">RND15_52320</name>
</gene>
<feature type="region of interest" description="Disordered" evidence="1">
    <location>
        <begin position="49"/>
        <end position="90"/>
    </location>
</feature>
<evidence type="ECO:0000313" key="2">
    <source>
        <dbReference type="EMBL" id="MDT0551166.1"/>
    </source>
</evidence>
<evidence type="ECO:0000256" key="1">
    <source>
        <dbReference type="SAM" id="MobiDB-lite"/>
    </source>
</evidence>
<proteinExistence type="predicted"/>
<name>A0ABU2XZ19_9ACTN</name>
<feature type="non-terminal residue" evidence="2">
    <location>
        <position position="1"/>
    </location>
</feature>
<organism evidence="2 3">
    <name type="scientific">Streptomyces lonegramiae</name>
    <dbReference type="NCBI Taxonomy" id="3075524"/>
    <lineage>
        <taxon>Bacteria</taxon>
        <taxon>Bacillati</taxon>
        <taxon>Actinomycetota</taxon>
        <taxon>Actinomycetes</taxon>
        <taxon>Kitasatosporales</taxon>
        <taxon>Streptomycetaceae</taxon>
        <taxon>Streptomyces</taxon>
    </lineage>
</organism>
<reference evidence="2" key="1">
    <citation type="submission" date="2024-05" db="EMBL/GenBank/DDBJ databases">
        <title>30 novel species of actinomycetes from the DSMZ collection.</title>
        <authorList>
            <person name="Nouioui I."/>
        </authorList>
    </citation>
    <scope>NUCLEOTIDE SEQUENCE</scope>
    <source>
        <strain evidence="2">DSM 41529</strain>
    </source>
</reference>
<evidence type="ECO:0000313" key="3">
    <source>
        <dbReference type="Proteomes" id="UP001180754"/>
    </source>
</evidence>
<accession>A0ABU2XZ19</accession>
<protein>
    <submittedName>
        <fullName evidence="2">NAD(P)/FAD-dependent oxidoreductase</fullName>
    </submittedName>
</protein>
<dbReference type="EMBL" id="JAVRFD010000822">
    <property type="protein sequence ID" value="MDT0551166.1"/>
    <property type="molecule type" value="Genomic_DNA"/>
</dbReference>
<keyword evidence="3" id="KW-1185">Reference proteome</keyword>